<dbReference type="InterPro" id="IPR036365">
    <property type="entry name" value="PGBD-like_sf"/>
</dbReference>
<dbReference type="EMBL" id="VZZK01000019">
    <property type="protein sequence ID" value="KAB1077652.1"/>
    <property type="molecule type" value="Genomic_DNA"/>
</dbReference>
<comment type="pathway">
    <text evidence="1 7">Cell wall biogenesis; peptidoglycan biosynthesis.</text>
</comment>
<evidence type="ECO:0000259" key="10">
    <source>
        <dbReference type="PROSITE" id="PS52029"/>
    </source>
</evidence>
<evidence type="ECO:0000256" key="4">
    <source>
        <dbReference type="ARBA" id="ARBA00022960"/>
    </source>
</evidence>
<name>A0A6L3SZM0_9HYPH</name>
<evidence type="ECO:0000256" key="7">
    <source>
        <dbReference type="PROSITE-ProRule" id="PRU01373"/>
    </source>
</evidence>
<keyword evidence="9" id="KW-0732">Signal</keyword>
<evidence type="ECO:0000256" key="1">
    <source>
        <dbReference type="ARBA" id="ARBA00004752"/>
    </source>
</evidence>
<dbReference type="GO" id="GO:0004180">
    <property type="term" value="F:carboxypeptidase activity"/>
    <property type="evidence" value="ECO:0007669"/>
    <property type="project" value="UniProtKB-ARBA"/>
</dbReference>
<evidence type="ECO:0000256" key="8">
    <source>
        <dbReference type="SAM" id="MobiDB-lite"/>
    </source>
</evidence>
<dbReference type="UniPathway" id="UPA00219"/>
<dbReference type="SUPFAM" id="SSF47090">
    <property type="entry name" value="PGBD-like"/>
    <property type="match status" value="1"/>
</dbReference>
<evidence type="ECO:0000256" key="6">
    <source>
        <dbReference type="ARBA" id="ARBA00023316"/>
    </source>
</evidence>
<feature type="active site" description="Proton donor/acceptor" evidence="7">
    <location>
        <position position="546"/>
    </location>
</feature>
<evidence type="ECO:0000256" key="2">
    <source>
        <dbReference type="ARBA" id="ARBA00005992"/>
    </source>
</evidence>
<evidence type="ECO:0000256" key="9">
    <source>
        <dbReference type="SAM" id="SignalP"/>
    </source>
</evidence>
<dbReference type="PANTHER" id="PTHR41533">
    <property type="entry name" value="L,D-TRANSPEPTIDASE HI_1667-RELATED"/>
    <property type="match status" value="1"/>
</dbReference>
<keyword evidence="6 7" id="KW-0961">Cell wall biogenesis/degradation</keyword>
<feature type="active site" description="Nucleophile" evidence="7">
    <location>
        <position position="565"/>
    </location>
</feature>
<proteinExistence type="inferred from homology"/>
<evidence type="ECO:0000313" key="11">
    <source>
        <dbReference type="EMBL" id="KAB1077652.1"/>
    </source>
</evidence>
<dbReference type="Gene3D" id="1.10.101.10">
    <property type="entry name" value="PGBD-like superfamily/PGBD"/>
    <property type="match status" value="1"/>
</dbReference>
<keyword evidence="3" id="KW-0808">Transferase</keyword>
<dbReference type="InterPro" id="IPR036366">
    <property type="entry name" value="PGBDSf"/>
</dbReference>
<dbReference type="SUPFAM" id="SSF141523">
    <property type="entry name" value="L,D-transpeptidase catalytic domain-like"/>
    <property type="match status" value="1"/>
</dbReference>
<keyword evidence="5 7" id="KW-0573">Peptidoglycan synthesis</keyword>
<dbReference type="InterPro" id="IPR038063">
    <property type="entry name" value="Transpep_catalytic_dom"/>
</dbReference>
<sequence>MGVSRSATFALAALLAGSVAHASLARAQSASGEADAGGPASLRQAAVEPAAPMVPEASVPAGASTEAQGGEPGLAPAAAAPASDAPVSAGTPDGKDQRDASDKPAAPAPQDGPAPASASAPDATSVPGADPAPVAAAPAPPPPPSDPQAAAVAARLTGAAPLLPRLTTKEREAIQAFYALGAFKPVWIVDGRFTPAARSAAGRLAKAGEDGLDPNAYPVPVLGVLRRPDTEAEIAEADLKLSAAVALYARDARGGRINLANLSRLITPALDLPAPEAVLGQIAAAGAGAGDLLQRYNPQEAGYRALKDRLAALRDRNPAATPVVRLPAGPVLKLGMRDARVPLIRARFGLEPHSGGTLDAAPGEAEDYDAAVVAAVTDFQRSRGLPANGLLTVQTTVALATPAARGPVSGDEPTLLVNMERWRWLPADLGRDYVMVNIPEFRLRVFRNASLRDEARVIVGKTESPTPIFSGAMEYAVVNPSWNVPPSILKNEFLPGLARDPNYAARRGYQVVRHGNAISVRQPPGERNALGFIKFMFPNNHAVYLHDTPNRSLFSASHRAMSHGCVRVDDPFRFADAVLPDAWSSERLKKLIGKGERSIRLSEKLPVHLAYFTAYLDDSGQYRTLPDLYGYDARMRTALGLPGGAPALVRGPSEPKRKLAEAPRAPKPVAQRAPRRTVRATAESSGDFGEPSLWTPRPAPVSRGWW</sequence>
<feature type="signal peptide" evidence="9">
    <location>
        <begin position="1"/>
        <end position="22"/>
    </location>
</feature>
<reference evidence="11 12" key="1">
    <citation type="submission" date="2019-09" db="EMBL/GenBank/DDBJ databases">
        <title>YIM 48816 draft genome.</title>
        <authorList>
            <person name="Jiang L."/>
        </authorList>
    </citation>
    <scope>NUCLEOTIDE SEQUENCE [LARGE SCALE GENOMIC DNA]</scope>
    <source>
        <strain evidence="11 12">YIM 48816</strain>
    </source>
</reference>
<comment type="similarity">
    <text evidence="2">Belongs to the YkuD family.</text>
</comment>
<feature type="domain" description="L,D-TPase catalytic" evidence="10">
    <location>
        <begin position="432"/>
        <end position="591"/>
    </location>
</feature>
<dbReference type="Proteomes" id="UP000474159">
    <property type="component" value="Unassembled WGS sequence"/>
</dbReference>
<protein>
    <submittedName>
        <fullName evidence="11">L,D-transpeptidase family protein</fullName>
    </submittedName>
</protein>
<feature type="region of interest" description="Disordered" evidence="8">
    <location>
        <begin position="23"/>
        <end position="151"/>
    </location>
</feature>
<evidence type="ECO:0000256" key="5">
    <source>
        <dbReference type="ARBA" id="ARBA00022984"/>
    </source>
</evidence>
<dbReference type="PANTHER" id="PTHR41533:SF2">
    <property type="entry name" value="BLR7131 PROTEIN"/>
    <property type="match status" value="1"/>
</dbReference>
<feature type="chain" id="PRO_5026651558" evidence="9">
    <location>
        <begin position="23"/>
        <end position="706"/>
    </location>
</feature>
<dbReference type="GO" id="GO:0016740">
    <property type="term" value="F:transferase activity"/>
    <property type="evidence" value="ECO:0007669"/>
    <property type="project" value="UniProtKB-KW"/>
</dbReference>
<keyword evidence="4 7" id="KW-0133">Cell shape</keyword>
<dbReference type="Gene3D" id="2.40.440.10">
    <property type="entry name" value="L,D-transpeptidase catalytic domain-like"/>
    <property type="match status" value="1"/>
</dbReference>
<dbReference type="AlphaFoldDB" id="A0A6L3SZM0"/>
<dbReference type="PROSITE" id="PS52029">
    <property type="entry name" value="LD_TPASE"/>
    <property type="match status" value="1"/>
</dbReference>
<dbReference type="Pfam" id="PF20142">
    <property type="entry name" value="Scaffold"/>
    <property type="match status" value="1"/>
</dbReference>
<dbReference type="Pfam" id="PF03734">
    <property type="entry name" value="YkuD"/>
    <property type="match status" value="1"/>
</dbReference>
<feature type="compositionally biased region" description="Low complexity" evidence="8">
    <location>
        <begin position="45"/>
        <end position="90"/>
    </location>
</feature>
<feature type="compositionally biased region" description="Basic and acidic residues" evidence="8">
    <location>
        <begin position="93"/>
        <end position="102"/>
    </location>
</feature>
<comment type="caution">
    <text evidence="11">The sequence shown here is derived from an EMBL/GenBank/DDBJ whole genome shotgun (WGS) entry which is preliminary data.</text>
</comment>
<dbReference type="OrthoDB" id="9778545at2"/>
<organism evidence="11 12">
    <name type="scientific">Methylobacterium soli</name>
    <dbReference type="NCBI Taxonomy" id="553447"/>
    <lineage>
        <taxon>Bacteria</taxon>
        <taxon>Pseudomonadati</taxon>
        <taxon>Pseudomonadota</taxon>
        <taxon>Alphaproteobacteria</taxon>
        <taxon>Hyphomicrobiales</taxon>
        <taxon>Methylobacteriaceae</taxon>
        <taxon>Methylobacterium</taxon>
    </lineage>
</organism>
<dbReference type="GO" id="GO:0071555">
    <property type="term" value="P:cell wall organization"/>
    <property type="evidence" value="ECO:0007669"/>
    <property type="project" value="UniProtKB-UniRule"/>
</dbReference>
<feature type="region of interest" description="Disordered" evidence="8">
    <location>
        <begin position="642"/>
        <end position="706"/>
    </location>
</feature>
<dbReference type="InterPro" id="IPR045380">
    <property type="entry name" value="LD_TPept_scaffold_dom"/>
</dbReference>
<dbReference type="RefSeq" id="WP_151001602.1">
    <property type="nucleotide sequence ID" value="NZ_VZZK01000019.1"/>
</dbReference>
<evidence type="ECO:0000256" key="3">
    <source>
        <dbReference type="ARBA" id="ARBA00022679"/>
    </source>
</evidence>
<dbReference type="InterPro" id="IPR005490">
    <property type="entry name" value="LD_TPept_cat_dom"/>
</dbReference>
<gene>
    <name evidence="11" type="ORF">F6X53_18170</name>
</gene>
<dbReference type="InterPro" id="IPR052905">
    <property type="entry name" value="LD-transpeptidase_YkuD-like"/>
</dbReference>
<evidence type="ECO:0000313" key="12">
    <source>
        <dbReference type="Proteomes" id="UP000474159"/>
    </source>
</evidence>
<dbReference type="GO" id="GO:0008360">
    <property type="term" value="P:regulation of cell shape"/>
    <property type="evidence" value="ECO:0007669"/>
    <property type="project" value="UniProtKB-UniRule"/>
</dbReference>
<keyword evidence="12" id="KW-1185">Reference proteome</keyword>
<feature type="compositionally biased region" description="Low complexity" evidence="8">
    <location>
        <begin position="113"/>
        <end position="137"/>
    </location>
</feature>
<dbReference type="GO" id="GO:0009252">
    <property type="term" value="P:peptidoglycan biosynthetic process"/>
    <property type="evidence" value="ECO:0007669"/>
    <property type="project" value="UniProtKB-UniPathway"/>
</dbReference>
<accession>A0A6L3SZM0</accession>
<dbReference type="CDD" id="cd16913">
    <property type="entry name" value="YkuD_like"/>
    <property type="match status" value="1"/>
</dbReference>